<dbReference type="SUPFAM" id="SSF53067">
    <property type="entry name" value="Actin-like ATPase domain"/>
    <property type="match status" value="2"/>
</dbReference>
<comment type="similarity">
    <text evidence="1">Belongs to the FGGY kinase family.</text>
</comment>
<dbReference type="Pfam" id="PF00370">
    <property type="entry name" value="FGGY_N"/>
    <property type="match status" value="1"/>
</dbReference>
<feature type="domain" description="Carbohydrate kinase FGGY N-terminal" evidence="4">
    <location>
        <begin position="1"/>
        <end position="238"/>
    </location>
</feature>
<keyword evidence="2" id="KW-0808">Transferase</keyword>
<evidence type="ECO:0000313" key="6">
    <source>
        <dbReference type="EMBL" id="PSC05633.1"/>
    </source>
</evidence>
<protein>
    <submittedName>
        <fullName evidence="6">Carbohydrate kinase</fullName>
    </submittedName>
</protein>
<name>A0A2T1HVD3_9HYPH</name>
<dbReference type="InterPro" id="IPR043129">
    <property type="entry name" value="ATPase_NBD"/>
</dbReference>
<keyword evidence="7" id="KW-1185">Reference proteome</keyword>
<dbReference type="OrthoDB" id="9805576at2"/>
<gene>
    <name evidence="6" type="ORF">SLNSH_08335</name>
</gene>
<feature type="domain" description="Carbohydrate kinase FGGY C-terminal" evidence="5">
    <location>
        <begin position="248"/>
        <end position="431"/>
    </location>
</feature>
<dbReference type="InterPro" id="IPR050406">
    <property type="entry name" value="FGGY_Carb_Kinase"/>
</dbReference>
<evidence type="ECO:0000313" key="7">
    <source>
        <dbReference type="Proteomes" id="UP000239772"/>
    </source>
</evidence>
<dbReference type="PIRSF" id="PIRSF000538">
    <property type="entry name" value="GlpK"/>
    <property type="match status" value="1"/>
</dbReference>
<proteinExistence type="inferred from homology"/>
<dbReference type="InterPro" id="IPR018485">
    <property type="entry name" value="FGGY_C"/>
</dbReference>
<organism evidence="6 7">
    <name type="scientific">Alsobacter soli</name>
    <dbReference type="NCBI Taxonomy" id="2109933"/>
    <lineage>
        <taxon>Bacteria</taxon>
        <taxon>Pseudomonadati</taxon>
        <taxon>Pseudomonadota</taxon>
        <taxon>Alphaproteobacteria</taxon>
        <taxon>Hyphomicrobiales</taxon>
        <taxon>Alsobacteraceae</taxon>
        <taxon>Alsobacter</taxon>
    </lineage>
</organism>
<dbReference type="InterPro" id="IPR018484">
    <property type="entry name" value="FGGY_N"/>
</dbReference>
<accession>A0A2T1HVD3</accession>
<dbReference type="EMBL" id="PVZS01000007">
    <property type="protein sequence ID" value="PSC05633.1"/>
    <property type="molecule type" value="Genomic_DNA"/>
</dbReference>
<evidence type="ECO:0000259" key="4">
    <source>
        <dbReference type="Pfam" id="PF00370"/>
    </source>
</evidence>
<dbReference type="Pfam" id="PF02782">
    <property type="entry name" value="FGGY_C"/>
    <property type="match status" value="1"/>
</dbReference>
<reference evidence="7" key="1">
    <citation type="submission" date="2018-03" db="EMBL/GenBank/DDBJ databases">
        <authorList>
            <person name="Sun L."/>
            <person name="Liu H."/>
            <person name="Chen W."/>
            <person name="Huang K."/>
            <person name="Liu W."/>
            <person name="Gao X."/>
        </authorList>
    </citation>
    <scope>NUCLEOTIDE SEQUENCE [LARGE SCALE GENOMIC DNA]</scope>
    <source>
        <strain evidence="7">SH9</strain>
    </source>
</reference>
<evidence type="ECO:0000256" key="2">
    <source>
        <dbReference type="ARBA" id="ARBA00022679"/>
    </source>
</evidence>
<dbReference type="GO" id="GO:0016301">
    <property type="term" value="F:kinase activity"/>
    <property type="evidence" value="ECO:0007669"/>
    <property type="project" value="UniProtKB-KW"/>
</dbReference>
<evidence type="ECO:0000256" key="1">
    <source>
        <dbReference type="ARBA" id="ARBA00009156"/>
    </source>
</evidence>
<keyword evidence="3 6" id="KW-0418">Kinase</keyword>
<evidence type="ECO:0000256" key="3">
    <source>
        <dbReference type="ARBA" id="ARBA00022777"/>
    </source>
</evidence>
<dbReference type="InterPro" id="IPR000577">
    <property type="entry name" value="Carb_kinase_FGGY"/>
</dbReference>
<dbReference type="PANTHER" id="PTHR43095:SF2">
    <property type="entry name" value="GLUCONOKINASE"/>
    <property type="match status" value="1"/>
</dbReference>
<dbReference type="Gene3D" id="3.30.420.40">
    <property type="match status" value="2"/>
</dbReference>
<sequence>MVLAVDLGGTSLRAALVSGDGAVLASSSQAEPFGPAGSAEADPERWWALLGEAAVDLARSAPAAFRAATAVAVTSVTRTQVFVDDKGDTVGPALTWTDARSAEMADELRARLSPDDPETALVNAYHPLARLAWSRRRSPGDFARVARVLDPKDWINARLTGRIASDPIASARMAACARKDDAGLPLFAHAGMPDLCPPLLAPATALGTVRPGLAGALGQLAGASVVMMAHDTWASVLGLGALRHRGAYNLSGTTEVIGVFSETPAAAEGLMSVDWGGLCHLGGPGQNGADALRWALDLLGHAGAPVGPTLDALLARERLPQPLLFLPYLQGERTPYWDPLLRGAFVGLNRRHTATDCAWAVLEGVAFLNRLVFERAEAALGFRVGEIRFGGGGAASPAWAQAKADVCNVPVVTSGHAEPGLLGGAIAAAAALDGEPLAAAQDRLARPAARFEPNRQRAAALERLYGLYRQAEQALAPLSHALAGAQFAK</sequence>
<dbReference type="Proteomes" id="UP000239772">
    <property type="component" value="Unassembled WGS sequence"/>
</dbReference>
<dbReference type="PANTHER" id="PTHR43095">
    <property type="entry name" value="SUGAR KINASE"/>
    <property type="match status" value="1"/>
</dbReference>
<dbReference type="AlphaFoldDB" id="A0A2T1HVD3"/>
<comment type="caution">
    <text evidence="6">The sequence shown here is derived from an EMBL/GenBank/DDBJ whole genome shotgun (WGS) entry which is preliminary data.</text>
</comment>
<evidence type="ECO:0000259" key="5">
    <source>
        <dbReference type="Pfam" id="PF02782"/>
    </source>
</evidence>
<dbReference type="GO" id="GO:0005975">
    <property type="term" value="P:carbohydrate metabolic process"/>
    <property type="evidence" value="ECO:0007669"/>
    <property type="project" value="InterPro"/>
</dbReference>